<evidence type="ECO:0000313" key="3">
    <source>
        <dbReference type="Proteomes" id="UP000295418"/>
    </source>
</evidence>
<proteinExistence type="predicted"/>
<dbReference type="AlphaFoldDB" id="A0A4R4E510"/>
<dbReference type="Proteomes" id="UP000295418">
    <property type="component" value="Unassembled WGS sequence"/>
</dbReference>
<feature type="transmembrane region" description="Helical" evidence="1">
    <location>
        <begin position="6"/>
        <end position="29"/>
    </location>
</feature>
<accession>A0A4R4E510</accession>
<reference evidence="2 3" key="1">
    <citation type="submission" date="2019-03" db="EMBL/GenBank/DDBJ databases">
        <authorList>
            <person name="Kim M.K.M."/>
        </authorList>
    </citation>
    <scope>NUCLEOTIDE SEQUENCE [LARGE SCALE GENOMIC DNA]</scope>
    <source>
        <strain evidence="2 3">18JY21-1</strain>
    </source>
</reference>
<evidence type="ECO:0000256" key="1">
    <source>
        <dbReference type="SAM" id="Phobius"/>
    </source>
</evidence>
<dbReference type="RefSeq" id="WP_132419699.1">
    <property type="nucleotide sequence ID" value="NZ_SKFG01000024.1"/>
</dbReference>
<protein>
    <submittedName>
        <fullName evidence="2">Uncharacterized protein</fullName>
    </submittedName>
</protein>
<keyword evidence="3" id="KW-1185">Reference proteome</keyword>
<organism evidence="2 3">
    <name type="scientific">Paenibacillus albiflavus</name>
    <dbReference type="NCBI Taxonomy" id="2545760"/>
    <lineage>
        <taxon>Bacteria</taxon>
        <taxon>Bacillati</taxon>
        <taxon>Bacillota</taxon>
        <taxon>Bacilli</taxon>
        <taxon>Bacillales</taxon>
        <taxon>Paenibacillaceae</taxon>
        <taxon>Paenibacillus</taxon>
    </lineage>
</organism>
<sequence>MLYLIAFLKGLGFGVIAVVLMPILSIISFKEIRKGNHTQESKRESMSKVGWMGSADADAGSVKIGR</sequence>
<name>A0A4R4E510_9BACL</name>
<dbReference type="EMBL" id="SKFG01000024">
    <property type="protein sequence ID" value="TCZ74706.1"/>
    <property type="molecule type" value="Genomic_DNA"/>
</dbReference>
<keyword evidence="1" id="KW-0812">Transmembrane</keyword>
<gene>
    <name evidence="2" type="ORF">E0485_19255</name>
</gene>
<comment type="caution">
    <text evidence="2">The sequence shown here is derived from an EMBL/GenBank/DDBJ whole genome shotgun (WGS) entry which is preliminary data.</text>
</comment>
<keyword evidence="1" id="KW-1133">Transmembrane helix</keyword>
<keyword evidence="1" id="KW-0472">Membrane</keyword>
<evidence type="ECO:0000313" key="2">
    <source>
        <dbReference type="EMBL" id="TCZ74706.1"/>
    </source>
</evidence>